<gene>
    <name evidence="1" type="ORF">O3M35_008722</name>
</gene>
<sequence>MVYSSKFQASASYGIMFWGNSYSANKIFCLQKRAVRIIVETVQSATHLFTSILLIRFFKIIRKPFLSKVKMATPPWKTQLNRWNSSSHYDCSVAKEYDDFVRPADLWLYCSPVAGSSGTNDRPTTLYQQARTGEPLYQYSHWILVFKYRDKTIAAIDGNNENDKLEPSYWKSIDDSWREVKFITTLDISPKEVREIAVAHPMNGQDYFLWGIIFTVKIKMATTPWKTFSCRRNPSSRYESLIVGEDDDCVRPADLWLYCSPVGGSAEYKADAMNAEDSQWILVFKFQDGQIRAIDGENKNERLMPSYWKDIDISWTEVLYISTLNISPKQIREIAVGHPMNGDAYSEWTSNCYNWANHVLKHLGLPLVTNYGGELWLIEEDD</sequence>
<keyword evidence="2" id="KW-1185">Reference proteome</keyword>
<protein>
    <submittedName>
        <fullName evidence="1">Uncharacterized protein</fullName>
    </submittedName>
</protein>
<proteinExistence type="predicted"/>
<accession>A0AAW1D7A2</accession>
<evidence type="ECO:0000313" key="2">
    <source>
        <dbReference type="Proteomes" id="UP001461498"/>
    </source>
</evidence>
<reference evidence="1 2" key="1">
    <citation type="submission" date="2022-12" db="EMBL/GenBank/DDBJ databases">
        <title>Chromosome-level genome assembly of true bugs.</title>
        <authorList>
            <person name="Ma L."/>
            <person name="Li H."/>
        </authorList>
    </citation>
    <scope>NUCLEOTIDE SEQUENCE [LARGE SCALE GENOMIC DNA]</scope>
    <source>
        <strain evidence="1">Lab_2022b</strain>
    </source>
</reference>
<name>A0AAW1D7A2_9HEMI</name>
<comment type="caution">
    <text evidence="1">The sequence shown here is derived from an EMBL/GenBank/DDBJ whole genome shotgun (WGS) entry which is preliminary data.</text>
</comment>
<dbReference type="Proteomes" id="UP001461498">
    <property type="component" value="Unassembled WGS sequence"/>
</dbReference>
<dbReference type="EMBL" id="JAPXFL010000005">
    <property type="protein sequence ID" value="KAK9506863.1"/>
    <property type="molecule type" value="Genomic_DNA"/>
</dbReference>
<dbReference type="AlphaFoldDB" id="A0AAW1D7A2"/>
<evidence type="ECO:0000313" key="1">
    <source>
        <dbReference type="EMBL" id="KAK9506863.1"/>
    </source>
</evidence>
<organism evidence="1 2">
    <name type="scientific">Rhynocoris fuscipes</name>
    <dbReference type="NCBI Taxonomy" id="488301"/>
    <lineage>
        <taxon>Eukaryota</taxon>
        <taxon>Metazoa</taxon>
        <taxon>Ecdysozoa</taxon>
        <taxon>Arthropoda</taxon>
        <taxon>Hexapoda</taxon>
        <taxon>Insecta</taxon>
        <taxon>Pterygota</taxon>
        <taxon>Neoptera</taxon>
        <taxon>Paraneoptera</taxon>
        <taxon>Hemiptera</taxon>
        <taxon>Heteroptera</taxon>
        <taxon>Panheteroptera</taxon>
        <taxon>Cimicomorpha</taxon>
        <taxon>Reduviidae</taxon>
        <taxon>Harpactorinae</taxon>
        <taxon>Harpactorini</taxon>
        <taxon>Rhynocoris</taxon>
    </lineage>
</organism>